<dbReference type="HOGENOM" id="CLU_1899383_0_0_1"/>
<dbReference type="PaxDb" id="65489-OBART02G36130.1"/>
<proteinExistence type="predicted"/>
<evidence type="ECO:0000313" key="3">
    <source>
        <dbReference type="Proteomes" id="UP000026960"/>
    </source>
</evidence>
<evidence type="ECO:0000256" key="1">
    <source>
        <dbReference type="SAM" id="MobiDB-lite"/>
    </source>
</evidence>
<organism evidence="2">
    <name type="scientific">Oryza barthii</name>
    <dbReference type="NCBI Taxonomy" id="65489"/>
    <lineage>
        <taxon>Eukaryota</taxon>
        <taxon>Viridiplantae</taxon>
        <taxon>Streptophyta</taxon>
        <taxon>Embryophyta</taxon>
        <taxon>Tracheophyta</taxon>
        <taxon>Spermatophyta</taxon>
        <taxon>Magnoliopsida</taxon>
        <taxon>Liliopsida</taxon>
        <taxon>Poales</taxon>
        <taxon>Poaceae</taxon>
        <taxon>BOP clade</taxon>
        <taxon>Oryzoideae</taxon>
        <taxon>Oryzeae</taxon>
        <taxon>Oryzinae</taxon>
        <taxon>Oryza</taxon>
    </lineage>
</organism>
<protein>
    <submittedName>
        <fullName evidence="2">Uncharacterized protein</fullName>
    </submittedName>
</protein>
<reference evidence="2" key="1">
    <citation type="journal article" date="2009" name="Rice">
        <title>De Novo Next Generation Sequencing of Plant Genomes.</title>
        <authorList>
            <person name="Rounsley S."/>
            <person name="Marri P.R."/>
            <person name="Yu Y."/>
            <person name="He R."/>
            <person name="Sisneros N."/>
            <person name="Goicoechea J.L."/>
            <person name="Lee S.J."/>
            <person name="Angelova A."/>
            <person name="Kudrna D."/>
            <person name="Luo M."/>
            <person name="Affourtit J."/>
            <person name="Desany B."/>
            <person name="Knight J."/>
            <person name="Niazi F."/>
            <person name="Egholm M."/>
            <person name="Wing R.A."/>
        </authorList>
    </citation>
    <scope>NUCLEOTIDE SEQUENCE [LARGE SCALE GENOMIC DNA]</scope>
    <source>
        <strain evidence="2">cv. IRGC 105608</strain>
    </source>
</reference>
<dbReference type="EnsemblPlants" id="OBART02G36130.1">
    <property type="protein sequence ID" value="OBART02G36130.1"/>
    <property type="gene ID" value="OBART02G36130"/>
</dbReference>
<sequence length="134" mass="14212">MERNCRSSLLLGLEEPCTAPALFRVVHSSFHLPLASSLAAYEKDEETLKTNRHSCVFRKEVKPALLRGEAHVHRSAVKLGLKANALYMSANWGLSVVVVVVAGAVAGHGDGGEAAGAGAEPGDASPKQKQKQKQ</sequence>
<dbReference type="AlphaFoldDB" id="A0A0D3FBN7"/>
<keyword evidence="3" id="KW-1185">Reference proteome</keyword>
<name>A0A0D3FBN7_9ORYZ</name>
<accession>A0A0D3FBN7</accession>
<dbReference type="Proteomes" id="UP000026960">
    <property type="component" value="Chromosome 2"/>
</dbReference>
<dbReference type="Gramene" id="OBART02G36130.1">
    <property type="protein sequence ID" value="OBART02G36130.1"/>
    <property type="gene ID" value="OBART02G36130"/>
</dbReference>
<reference evidence="2" key="2">
    <citation type="submission" date="2015-03" db="UniProtKB">
        <authorList>
            <consortium name="EnsemblPlants"/>
        </authorList>
    </citation>
    <scope>IDENTIFICATION</scope>
</reference>
<feature type="region of interest" description="Disordered" evidence="1">
    <location>
        <begin position="110"/>
        <end position="134"/>
    </location>
</feature>
<evidence type="ECO:0000313" key="2">
    <source>
        <dbReference type="EnsemblPlants" id="OBART02G36130.1"/>
    </source>
</evidence>